<dbReference type="Proteomes" id="UP000278962">
    <property type="component" value="Unassembled WGS sequence"/>
</dbReference>
<accession>A0A660L401</accession>
<organism evidence="11 12">
    <name type="scientific">Solirubrobacter pauli</name>
    <dbReference type="NCBI Taxonomy" id="166793"/>
    <lineage>
        <taxon>Bacteria</taxon>
        <taxon>Bacillati</taxon>
        <taxon>Actinomycetota</taxon>
        <taxon>Thermoleophilia</taxon>
        <taxon>Solirubrobacterales</taxon>
        <taxon>Solirubrobacteraceae</taxon>
        <taxon>Solirubrobacter</taxon>
    </lineage>
</organism>
<dbReference type="SUPFAM" id="SSF53448">
    <property type="entry name" value="Nucleotide-diphospho-sugar transferases"/>
    <property type="match status" value="1"/>
</dbReference>
<keyword evidence="4 11" id="KW-0808">Transferase</keyword>
<feature type="domain" description="Glycosyltransferase 2-like" evidence="10">
    <location>
        <begin position="9"/>
        <end position="170"/>
    </location>
</feature>
<dbReference type="RefSeq" id="WP_121256269.1">
    <property type="nucleotide sequence ID" value="NZ_RBIL01000002.1"/>
</dbReference>
<dbReference type="InterPro" id="IPR050256">
    <property type="entry name" value="Glycosyltransferase_2"/>
</dbReference>
<evidence type="ECO:0000259" key="10">
    <source>
        <dbReference type="Pfam" id="PF00535"/>
    </source>
</evidence>
<dbReference type="PANTHER" id="PTHR48090">
    <property type="entry name" value="UNDECAPRENYL-PHOSPHATE 4-DEOXY-4-FORMAMIDO-L-ARABINOSE TRANSFERASE-RELATED"/>
    <property type="match status" value="1"/>
</dbReference>
<evidence type="ECO:0000256" key="6">
    <source>
        <dbReference type="ARBA" id="ARBA00022989"/>
    </source>
</evidence>
<dbReference type="Pfam" id="PF00535">
    <property type="entry name" value="Glycos_transf_2"/>
    <property type="match status" value="1"/>
</dbReference>
<dbReference type="AlphaFoldDB" id="A0A660L401"/>
<feature type="transmembrane region" description="Helical" evidence="9">
    <location>
        <begin position="231"/>
        <end position="255"/>
    </location>
</feature>
<feature type="transmembrane region" description="Helical" evidence="9">
    <location>
        <begin position="267"/>
        <end position="288"/>
    </location>
</feature>
<sequence>MNREPELLSVVAPMYEEEDTVDPFTERVASALGHLNYELILVNDGSKDGTRDAMARAAERDPRVKVVSLARNFGHQPALTAGLEHARGDVIVMLDGDLQDPPEVIPQMLAKWRDGIDVVYAVREQRLGETAFKRVTAKGFYRTFRRLTGLNLAVESGDFRLMDRRALDALLAMPERNRFLRGMTVWIGFSQIAVPFVRQERHAGVTKYPLRKMLRFSFDAITSFSSRPLQWATFLGFFFSIVAFLAIPLTVVARYANIFERGVPTTIIIVLLLGGIQLITLGIIGEYIGRIYEEVKHRPLYVVGERINVEEPSP</sequence>
<keyword evidence="2" id="KW-1003">Cell membrane</keyword>
<keyword evidence="7 9" id="KW-0472">Membrane</keyword>
<proteinExistence type="inferred from homology"/>
<dbReference type="CDD" id="cd04187">
    <property type="entry name" value="DPM1_like_bac"/>
    <property type="match status" value="1"/>
</dbReference>
<evidence type="ECO:0000256" key="2">
    <source>
        <dbReference type="ARBA" id="ARBA00022475"/>
    </source>
</evidence>
<dbReference type="InterPro" id="IPR001173">
    <property type="entry name" value="Glyco_trans_2-like"/>
</dbReference>
<comment type="caution">
    <text evidence="11">The sequence shown here is derived from an EMBL/GenBank/DDBJ whole genome shotgun (WGS) entry which is preliminary data.</text>
</comment>
<keyword evidence="3 11" id="KW-0328">Glycosyltransferase</keyword>
<keyword evidence="5 9" id="KW-0812">Transmembrane</keyword>
<keyword evidence="6 9" id="KW-1133">Transmembrane helix</keyword>
<dbReference type="FunFam" id="3.90.550.10:FF:000079">
    <property type="entry name" value="Probable glycosyl transferase"/>
    <property type="match status" value="1"/>
</dbReference>
<gene>
    <name evidence="11" type="ORF">C8N24_5607</name>
</gene>
<evidence type="ECO:0000256" key="9">
    <source>
        <dbReference type="SAM" id="Phobius"/>
    </source>
</evidence>
<reference evidence="11 12" key="1">
    <citation type="submission" date="2018-10" db="EMBL/GenBank/DDBJ databases">
        <title>Genomic Encyclopedia of Archaeal and Bacterial Type Strains, Phase II (KMG-II): from individual species to whole genera.</title>
        <authorList>
            <person name="Goeker M."/>
        </authorList>
    </citation>
    <scope>NUCLEOTIDE SEQUENCE [LARGE SCALE GENOMIC DNA]</scope>
    <source>
        <strain evidence="11 12">DSM 14954</strain>
    </source>
</reference>
<dbReference type="GO" id="GO:0016757">
    <property type="term" value="F:glycosyltransferase activity"/>
    <property type="evidence" value="ECO:0007669"/>
    <property type="project" value="UniProtKB-KW"/>
</dbReference>
<dbReference type="Gene3D" id="3.90.550.10">
    <property type="entry name" value="Spore Coat Polysaccharide Biosynthesis Protein SpsA, Chain A"/>
    <property type="match status" value="1"/>
</dbReference>
<evidence type="ECO:0000313" key="11">
    <source>
        <dbReference type="EMBL" id="RKQ87582.1"/>
    </source>
</evidence>
<evidence type="ECO:0000256" key="5">
    <source>
        <dbReference type="ARBA" id="ARBA00022692"/>
    </source>
</evidence>
<evidence type="ECO:0000256" key="3">
    <source>
        <dbReference type="ARBA" id="ARBA00022676"/>
    </source>
</evidence>
<dbReference type="PANTHER" id="PTHR48090:SF1">
    <property type="entry name" value="PROPHAGE BACTOPRENOL GLUCOSYL TRANSFERASE HOMOLOG"/>
    <property type="match status" value="1"/>
</dbReference>
<dbReference type="GO" id="GO:0005886">
    <property type="term" value="C:plasma membrane"/>
    <property type="evidence" value="ECO:0007669"/>
    <property type="project" value="UniProtKB-SubCell"/>
</dbReference>
<comment type="subcellular location">
    <subcellularLocation>
        <location evidence="1">Cell membrane</location>
        <topology evidence="1">Multi-pass membrane protein</topology>
    </subcellularLocation>
</comment>
<dbReference type="EMBL" id="RBIL01000002">
    <property type="protein sequence ID" value="RKQ87582.1"/>
    <property type="molecule type" value="Genomic_DNA"/>
</dbReference>
<keyword evidence="12" id="KW-1185">Reference proteome</keyword>
<dbReference type="OrthoDB" id="9811884at2"/>
<evidence type="ECO:0000256" key="4">
    <source>
        <dbReference type="ARBA" id="ARBA00022679"/>
    </source>
</evidence>
<evidence type="ECO:0000313" key="12">
    <source>
        <dbReference type="Proteomes" id="UP000278962"/>
    </source>
</evidence>
<evidence type="ECO:0000256" key="7">
    <source>
        <dbReference type="ARBA" id="ARBA00023136"/>
    </source>
</evidence>
<protein>
    <submittedName>
        <fullName evidence="11">Dolichol-phosphate mannosyltransferase</fullName>
    </submittedName>
</protein>
<evidence type="ECO:0000256" key="8">
    <source>
        <dbReference type="ARBA" id="ARBA00038152"/>
    </source>
</evidence>
<evidence type="ECO:0000256" key="1">
    <source>
        <dbReference type="ARBA" id="ARBA00004651"/>
    </source>
</evidence>
<name>A0A660L401_9ACTN</name>
<comment type="similarity">
    <text evidence="8">Belongs to the glycosyltransferase 2 family. GtrB subfamily.</text>
</comment>
<dbReference type="InterPro" id="IPR029044">
    <property type="entry name" value="Nucleotide-diphossugar_trans"/>
</dbReference>